<feature type="binding site" evidence="15">
    <location>
        <position position="256"/>
    </location>
    <ligand>
        <name>substrate</name>
    </ligand>
</feature>
<protein>
    <recommendedName>
        <fullName evidence="13">S-adenosylmethionine decarboxylase proenzyme</fullName>
        <ecNumber evidence="13">4.1.1.50</ecNumber>
    </recommendedName>
</protein>
<dbReference type="InParanoid" id="A0A7M7Q3N6"/>
<feature type="binding site" evidence="15">
    <location>
        <position position="96"/>
    </location>
    <ligand>
        <name>substrate</name>
    </ligand>
</feature>
<evidence type="ECO:0000256" key="8">
    <source>
        <dbReference type="ARBA" id="ARBA00023145"/>
    </source>
</evidence>
<evidence type="ECO:0000256" key="13">
    <source>
        <dbReference type="PIRNR" id="PIRNR001355"/>
    </source>
</evidence>
<evidence type="ECO:0000256" key="11">
    <source>
        <dbReference type="ARBA" id="ARBA00023317"/>
    </source>
</evidence>
<dbReference type="PIRSF" id="PIRSF001355">
    <property type="entry name" value="S-AdenosylMet_decarboxylase"/>
    <property type="match status" value="1"/>
</dbReference>
<organism evidence="19 20">
    <name type="scientific">Nasonia vitripennis</name>
    <name type="common">Parasitic wasp</name>
    <dbReference type="NCBI Taxonomy" id="7425"/>
    <lineage>
        <taxon>Eukaryota</taxon>
        <taxon>Metazoa</taxon>
        <taxon>Ecdysozoa</taxon>
        <taxon>Arthropoda</taxon>
        <taxon>Hexapoda</taxon>
        <taxon>Insecta</taxon>
        <taxon>Pterygota</taxon>
        <taxon>Neoptera</taxon>
        <taxon>Endopterygota</taxon>
        <taxon>Hymenoptera</taxon>
        <taxon>Apocrita</taxon>
        <taxon>Proctotrupomorpha</taxon>
        <taxon>Chalcidoidea</taxon>
        <taxon>Pteromalidae</taxon>
        <taxon>Pteromalinae</taxon>
        <taxon>Nasonia</taxon>
    </lineage>
</organism>
<dbReference type="KEGG" id="nvi:100120658"/>
<feature type="chain" id="PRO_5042324120" description="S-adenosylmethionine decarboxylase beta chain" evidence="18">
    <location>
        <begin position="1"/>
        <end position="96"/>
    </location>
</feature>
<feature type="active site" description="Proton acceptor; for processing activity" evidence="14">
    <location>
        <position position="262"/>
    </location>
</feature>
<dbReference type="GeneID" id="100120658"/>
<dbReference type="GO" id="GO:0008295">
    <property type="term" value="P:spermidine biosynthetic process"/>
    <property type="evidence" value="ECO:0007669"/>
    <property type="project" value="UniProtKB-KW"/>
</dbReference>
<keyword evidence="11 13" id="KW-0670">Pyruvate</keyword>
<evidence type="ECO:0000256" key="3">
    <source>
        <dbReference type="ARBA" id="ARBA00022691"/>
    </source>
</evidence>
<dbReference type="FunFam" id="3.60.90.10:FF:000022">
    <property type="entry name" value="S-adenosylmethionine decarboxylase proenzyme"/>
    <property type="match status" value="1"/>
</dbReference>
<proteinExistence type="inferred from homology"/>
<feature type="modified residue" description="Pyruvic acid (Ser); by autocatalysis" evidence="16">
    <location>
        <position position="97"/>
    </location>
</feature>
<keyword evidence="8 13" id="KW-0865">Zymogen</keyword>
<dbReference type="PROSITE" id="PS01336">
    <property type="entry name" value="ADOMETDC"/>
    <property type="match status" value="1"/>
</dbReference>
<keyword evidence="4 13" id="KW-0210">Decarboxylase</keyword>
<dbReference type="Gene3D" id="3.60.90.10">
    <property type="entry name" value="S-adenosylmethionine decarboxylase"/>
    <property type="match status" value="1"/>
</dbReference>
<dbReference type="FunCoup" id="A0A7M7Q3N6">
    <property type="interactions" value="663"/>
</dbReference>
<comment type="similarity">
    <text evidence="2 13">Belongs to the eukaryotic AdoMetDC family.</text>
</comment>
<evidence type="ECO:0000256" key="9">
    <source>
        <dbReference type="ARBA" id="ARBA00023239"/>
    </source>
</evidence>
<feature type="binding site" evidence="15">
    <location>
        <position position="280"/>
    </location>
    <ligand>
        <name>substrate</name>
    </ligand>
</feature>
<dbReference type="OrthoDB" id="1068353at2759"/>
<feature type="active site" description="Proton donor; for catalytic activity" evidence="14">
    <location>
        <position position="111"/>
    </location>
</feature>
<comment type="pathway">
    <text evidence="1 13">Amine and polyamine biosynthesis; S-adenosylmethioninamine biosynthesis; S-adenosylmethioninamine from S-adenosyl-L-methionine: step 1/1.</text>
</comment>
<dbReference type="InterPro" id="IPR001985">
    <property type="entry name" value="S-AdoMet_decarboxylase_euk"/>
</dbReference>
<comment type="cofactor">
    <cofactor evidence="13">
        <name>pyruvate</name>
        <dbReference type="ChEBI" id="CHEBI:15361"/>
    </cofactor>
    <text evidence="13">Binds 1 pyruvoyl group covalently per subunit.</text>
</comment>
<dbReference type="GO" id="GO:0006597">
    <property type="term" value="P:spermine biosynthetic process"/>
    <property type="evidence" value="ECO:0007669"/>
    <property type="project" value="InterPro"/>
</dbReference>
<evidence type="ECO:0000256" key="6">
    <source>
        <dbReference type="ARBA" id="ARBA00023066"/>
    </source>
</evidence>
<keyword evidence="5 17" id="KW-0068">Autocatalytic cleavage</keyword>
<reference evidence="19" key="1">
    <citation type="submission" date="2021-01" db="UniProtKB">
        <authorList>
            <consortium name="EnsemblMetazoa"/>
        </authorList>
    </citation>
    <scope>IDENTIFICATION</scope>
</reference>
<keyword evidence="6 13" id="KW-0745">Spermidine biosynthesis</keyword>
<evidence type="ECO:0000256" key="14">
    <source>
        <dbReference type="PIRSR" id="PIRSR001355-1"/>
    </source>
</evidence>
<dbReference type="NCBIfam" id="TIGR00535">
    <property type="entry name" value="SAM_DCase"/>
    <property type="match status" value="1"/>
</dbReference>
<keyword evidence="7 13" id="KW-0620">Polyamine biosynthesis</keyword>
<evidence type="ECO:0000256" key="16">
    <source>
        <dbReference type="PIRSR" id="PIRSR001355-3"/>
    </source>
</evidence>
<dbReference type="GO" id="GO:0004014">
    <property type="term" value="F:adenosylmethionine decarboxylase activity"/>
    <property type="evidence" value="ECO:0007669"/>
    <property type="project" value="UniProtKB-EC"/>
</dbReference>
<comment type="catalytic activity">
    <reaction evidence="12 13">
        <text>S-adenosyl-L-methionine + H(+) = S-adenosyl 3-(methylsulfanyl)propylamine + CO2</text>
        <dbReference type="Rhea" id="RHEA:15981"/>
        <dbReference type="ChEBI" id="CHEBI:15378"/>
        <dbReference type="ChEBI" id="CHEBI:16526"/>
        <dbReference type="ChEBI" id="CHEBI:57443"/>
        <dbReference type="ChEBI" id="CHEBI:59789"/>
        <dbReference type="EC" id="4.1.1.50"/>
    </reaction>
</comment>
<evidence type="ECO:0000256" key="12">
    <source>
        <dbReference type="ARBA" id="ARBA00048112"/>
    </source>
</evidence>
<dbReference type="Proteomes" id="UP000002358">
    <property type="component" value="Unassembled WGS sequence"/>
</dbReference>
<dbReference type="AlphaFoldDB" id="A0A7M7Q3N6"/>
<evidence type="ECO:0000313" key="19">
    <source>
        <dbReference type="EnsemblMetazoa" id="XP_031779764"/>
    </source>
</evidence>
<evidence type="ECO:0000256" key="10">
    <source>
        <dbReference type="ARBA" id="ARBA00023270"/>
    </source>
</evidence>
<dbReference type="RefSeq" id="XP_031779764.1">
    <property type="nucleotide sequence ID" value="XM_031923904.2"/>
</dbReference>
<evidence type="ECO:0000256" key="1">
    <source>
        <dbReference type="ARBA" id="ARBA00004911"/>
    </source>
</evidence>
<evidence type="ECO:0000256" key="2">
    <source>
        <dbReference type="ARBA" id="ARBA00008466"/>
    </source>
</evidence>
<dbReference type="PANTHER" id="PTHR11570:SF0">
    <property type="entry name" value="S-ADENOSYLMETHIONINE DECARBOXYLASE PROENZYME"/>
    <property type="match status" value="1"/>
</dbReference>
<dbReference type="EC" id="4.1.1.50" evidence="13"/>
<name>A0A7M7Q3N6_NASVI</name>
<dbReference type="CTD" id="34396"/>
<dbReference type="Pfam" id="PF01536">
    <property type="entry name" value="SAM_decarbox"/>
    <property type="match status" value="1"/>
</dbReference>
<dbReference type="GO" id="GO:0005829">
    <property type="term" value="C:cytosol"/>
    <property type="evidence" value="ECO:0007669"/>
    <property type="project" value="TreeGrafter"/>
</dbReference>
<evidence type="ECO:0000256" key="4">
    <source>
        <dbReference type="ARBA" id="ARBA00022793"/>
    </source>
</evidence>
<dbReference type="UniPathway" id="UPA00331">
    <property type="reaction ID" value="UER00451"/>
</dbReference>
<evidence type="ECO:0000313" key="20">
    <source>
        <dbReference type="Proteomes" id="UP000002358"/>
    </source>
</evidence>
<dbReference type="PANTHER" id="PTHR11570">
    <property type="entry name" value="S-ADENOSYLMETHIONINE DECARBOXYLASE"/>
    <property type="match status" value="1"/>
</dbReference>
<dbReference type="InterPro" id="IPR016067">
    <property type="entry name" value="S-AdoMet_deCO2ase_core"/>
</dbReference>
<evidence type="ECO:0000256" key="17">
    <source>
        <dbReference type="PIRSR" id="PIRSR001355-4"/>
    </source>
</evidence>
<dbReference type="EnsemblMetazoa" id="XM_031923904">
    <property type="protein sequence ID" value="XP_031779764"/>
    <property type="gene ID" value="LOC100120658"/>
</dbReference>
<dbReference type="SMR" id="A0A7M7Q3N6"/>
<keyword evidence="3 13" id="KW-0949">S-adenosyl-L-methionine</keyword>
<sequence length="369" mass="42234">MAEFLVDSSESTTELKTNGKVENGLSDSNEAVESVQFFEGVEKLLEIWFTSTDGNNSKRDLRQIPRQKWESLLKIVRCEIISFCRNDVVDAYVLSESSMFVSKRRLILKTCGTTTPLQCLEPLLDLVESYTGFDKVEDLFYSRKNYKRPELQMSPHHAFEVEVTLLDTFFPDGEAYCLGSEDNDCWYLYTLNREKPKSQLQNGCEPDQTLEILMTNLDPDVMAIFTREICSSASEATHKSGIDMLIPNMFIDDFLFEPCGYSMNGVSKSGSYMTIHITPEPDFSYVSFESNIPEASYGEVIERVLRTFKPGKFVVSIFANKESVAADCPRELEQSDNFGFEVDYVRNDVQYCRFKNYDLTCAFYSKFPS</sequence>
<evidence type="ECO:0000256" key="18">
    <source>
        <dbReference type="PIRSR" id="PIRSR001355-5"/>
    </source>
</evidence>
<evidence type="ECO:0000256" key="15">
    <source>
        <dbReference type="PIRSR" id="PIRSR001355-2"/>
    </source>
</evidence>
<dbReference type="InterPro" id="IPR048283">
    <property type="entry name" value="AdoMetDC-like"/>
</dbReference>
<feature type="chain" id="PRO_5042324119" description="S-adenosylmethionine decarboxylase alpha chain" evidence="18">
    <location>
        <begin position="97"/>
        <end position="369"/>
    </location>
</feature>
<feature type="binding site" evidence="15">
    <location>
        <position position="38"/>
    </location>
    <ligand>
        <name>substrate</name>
    </ligand>
</feature>
<keyword evidence="20" id="KW-1185">Reference proteome</keyword>
<feature type="active site" description="Schiff-base intermediate with substrate; via pyruvic acid" evidence="14">
    <location>
        <position position="97"/>
    </location>
</feature>
<feature type="site" description="Cleavage (non-hydrolytic); by autolysis" evidence="17">
    <location>
        <begin position="96"/>
        <end position="97"/>
    </location>
</feature>
<dbReference type="InterPro" id="IPR018166">
    <property type="entry name" value="S-AdoMet_deCO2ase_CS"/>
</dbReference>
<dbReference type="SUPFAM" id="SSF56276">
    <property type="entry name" value="S-adenosylmethionine decarboxylase"/>
    <property type="match status" value="1"/>
</dbReference>
<keyword evidence="10 13" id="KW-0704">Schiff base</keyword>
<accession>A0A7M7Q3N6</accession>
<feature type="active site" description="Proton acceptor; for processing activity" evidence="14">
    <location>
        <position position="276"/>
    </location>
</feature>
<keyword evidence="9 13" id="KW-0456">Lyase</keyword>
<evidence type="ECO:0000256" key="7">
    <source>
        <dbReference type="ARBA" id="ARBA00023115"/>
    </source>
</evidence>
<evidence type="ECO:0000256" key="5">
    <source>
        <dbReference type="ARBA" id="ARBA00022813"/>
    </source>
</evidence>